<dbReference type="EMBL" id="KQ438439">
    <property type="protein sequence ID" value="KOX67244.1"/>
    <property type="molecule type" value="Genomic_DNA"/>
</dbReference>
<reference evidence="1 2" key="1">
    <citation type="submission" date="2015-07" db="EMBL/GenBank/DDBJ databases">
        <title>The genome of Melipona quadrifasciata.</title>
        <authorList>
            <person name="Pan H."/>
            <person name="Kapheim K."/>
        </authorList>
    </citation>
    <scope>NUCLEOTIDE SEQUENCE [LARGE SCALE GENOMIC DNA]</scope>
    <source>
        <strain evidence="1">0111107301</strain>
        <tissue evidence="1">Whole body</tissue>
    </source>
</reference>
<protein>
    <submittedName>
        <fullName evidence="1">Uncharacterized protein</fullName>
    </submittedName>
</protein>
<dbReference type="OrthoDB" id="7615848at2759"/>
<gene>
    <name evidence="1" type="ORF">WN51_00053</name>
</gene>
<name>A0A0N0U2I3_9HYME</name>
<dbReference type="AlphaFoldDB" id="A0A0N0U2I3"/>
<keyword evidence="2" id="KW-1185">Reference proteome</keyword>
<accession>A0A0N0U2I3</accession>
<sequence>MPKLNKLLVTSIIADIRECVHVSNEIYSWLGDIEHLSWKFPMKAAKGINAMEIVKEHDGTAGEFYILLLELAYDRLFGTFSFFLSFFDFFLFSLSSVHRLFPSSFSPRSCRVLYLHEFANDAKRNNADERPAGKIFRGFSPSCARNARRTYAMKGERTPEVFIAVCTRFTRFN</sequence>
<dbReference type="Proteomes" id="UP000053105">
    <property type="component" value="Unassembled WGS sequence"/>
</dbReference>
<organism evidence="1 2">
    <name type="scientific">Melipona quadrifasciata</name>
    <dbReference type="NCBI Taxonomy" id="166423"/>
    <lineage>
        <taxon>Eukaryota</taxon>
        <taxon>Metazoa</taxon>
        <taxon>Ecdysozoa</taxon>
        <taxon>Arthropoda</taxon>
        <taxon>Hexapoda</taxon>
        <taxon>Insecta</taxon>
        <taxon>Pterygota</taxon>
        <taxon>Neoptera</taxon>
        <taxon>Endopterygota</taxon>
        <taxon>Hymenoptera</taxon>
        <taxon>Apocrita</taxon>
        <taxon>Aculeata</taxon>
        <taxon>Apoidea</taxon>
        <taxon>Anthophila</taxon>
        <taxon>Apidae</taxon>
        <taxon>Melipona</taxon>
    </lineage>
</organism>
<proteinExistence type="predicted"/>
<evidence type="ECO:0000313" key="2">
    <source>
        <dbReference type="Proteomes" id="UP000053105"/>
    </source>
</evidence>
<evidence type="ECO:0000313" key="1">
    <source>
        <dbReference type="EMBL" id="KOX67244.1"/>
    </source>
</evidence>